<sequence>MMLRSRAPTMVELNKFHQYAWQLWNTDAARAPCMIIESSIEKQIIASRGEYERAILTYGSKKSTRLIDPDEYDKELPAVPIIEFPMMLVPDETRPSNR</sequence>
<protein>
    <submittedName>
        <fullName evidence="1">Uncharacterized protein</fullName>
    </submittedName>
</protein>
<name>A0A0G4GAG5_VITBC</name>
<proteinExistence type="predicted"/>
<dbReference type="AlphaFoldDB" id="A0A0G4GAG5"/>
<reference evidence="1 2" key="1">
    <citation type="submission" date="2014-11" db="EMBL/GenBank/DDBJ databases">
        <authorList>
            <person name="Zhu J."/>
            <person name="Qi W."/>
            <person name="Song R."/>
        </authorList>
    </citation>
    <scope>NUCLEOTIDE SEQUENCE [LARGE SCALE GENOMIC DNA]</scope>
</reference>
<evidence type="ECO:0000313" key="2">
    <source>
        <dbReference type="Proteomes" id="UP000041254"/>
    </source>
</evidence>
<dbReference type="InParanoid" id="A0A0G4GAG5"/>
<gene>
    <name evidence="1" type="ORF">Vbra_2666</name>
</gene>
<dbReference type="Proteomes" id="UP000041254">
    <property type="component" value="Unassembled WGS sequence"/>
</dbReference>
<dbReference type="EMBL" id="CDMY01000608">
    <property type="protein sequence ID" value="CEM25952.1"/>
    <property type="molecule type" value="Genomic_DNA"/>
</dbReference>
<dbReference type="VEuPathDB" id="CryptoDB:Vbra_2666"/>
<evidence type="ECO:0000313" key="1">
    <source>
        <dbReference type="EMBL" id="CEM25952.1"/>
    </source>
</evidence>
<keyword evidence="2" id="KW-1185">Reference proteome</keyword>
<accession>A0A0G4GAG5</accession>
<organism evidence="1 2">
    <name type="scientific">Vitrella brassicaformis (strain CCMP3155)</name>
    <dbReference type="NCBI Taxonomy" id="1169540"/>
    <lineage>
        <taxon>Eukaryota</taxon>
        <taxon>Sar</taxon>
        <taxon>Alveolata</taxon>
        <taxon>Colpodellida</taxon>
        <taxon>Vitrellaceae</taxon>
        <taxon>Vitrella</taxon>
    </lineage>
</organism>